<sequence>MSDKVEKLNRTNIENMLGLTTIQEGLLFHHLMEPDGDAYFEQMLLQIKGQIDQSYFKEAWKLTVENNEMLRTLFRWKEVMKPVQIILKENTVDIRYVDLSNRNEIDVKQLKEEVLSQDRKERFNLQDVPFRITICKISEENSWIIVSFHHILMDGWSMGIVLSEWMEAYKNLTEGQEVKFLTKPSYQAFVKWQQDQVRKKGKQEEYWKKLFKGWEPVRLMSKTEESVQKSGRFSKHEMQLSASQVKALREFASENQVTLASVVYSVWGFLLMRYSDQEDVVFGTTVSGRNIELQGIEKMTGLFINTLPLRMQAHARSTVLDFIQTVNKQTKTRNEYEHTPLSDLKVYAGVTAEQQLFESNVVIENYPIDQVLKNSDHPLSIYHFEMFEQTELDLTLSVQAFNENIHLSYIYNPAVFTSNQMKMISEHFTRLLSNVLRHPEYSVPQLQMLTETEKEYQLNQICKYDGLTGYEERTVIDMFEEQVKKTPKAKAIEFGSEQLTYEELNKKVNQFAYFLKKKGVLPEQRIGIMTEHSIEMVIACLAILKTGAAYVPIDPDYPRERIEYLLNDSGVKILLTQEMNNVTYSYNGMKFDIKNRELYQGNDENPAKNYGSQNIAYCIYTSGTTGRPKGVLVKHLGLENYIDWAAKKYVRGEKRDFALYTSLAFDLTITSIFTPLVTGNTIIIYHHNNRQLLVEHILKDNRAHVMKLTPSHLYFIKDLQFPNSTMKCFILGGEQLETSLAEKIEKNFDHQVEIFNEYGPTETVVGCTSYLYSSTKDHNVDVPIGLPATQTDIYILDRHMNLLPQGMIGELYIGGKGLARGYLGRDELTKERFVENPFKPGERLYKTGDAACFIPDGNIRFLGRKDEQIKLRGYRIEIGEIEHWLNTYEKITSAAVAVKIDPSETPCLVAYFTSSQSVKQKELRDYLSRYLPEYMVPSHFIAVDTMPLTANGKLDKKALPAINKTVRKEDEAEPNSDTTKIIQEIWHNVLGVANIGVHDKFFEIGGNSLNLIQVNQQLSKKMGKDIPMVEMFRRPTIFTLADYLSGVEQEPSEKKDTTDKPIHVRKANEHIAIIGMAGRFPGAKNLDEFWENLRGGVESISFFADEELLEAGIDKQTLDRPDYVKAKGIIEGPDLFDAPFFGYSPVQVEMMDPQIRLLHEYAWKALEDAGCVSTEYHGKIGLFTGSSSNFQWIQRFAKSLDGSMSELFEIGSLNDTYTVSTRIAHKLNLKGPAITLQTACSTSLVALHLACQSILNGESDVALAGGVSILHPVTSGYIYQENMVKSPDGHCRAFDQAANGTVGGDGVGFVVLKSLSQALADGDQIHAVVKGSAINNDGDQKIGYNAPSVQGQMQVIQEAITMANINPETINYVETHGTGTALGDPIEIDALTKAFQTNKRRFCRIGSVKTNIGHLDAAAGIAGLIKTVLSLKNKHYVPSLHFKQANPNIDFENSPFFVNDQLTPWEKNSTPRRAGISSFGMGGTNAHVILEEAPSCKRKENPRSYQLFPLSAKTRTGLEKMKKDLLHHIESNENLNITDASYTLQTGRKHFDYKQIFVAKDREEAVRLLTQSQERGIGSITHTQQNKEKKLVFMFSGQGSQYVNMGLNLYREEPLFKKTMDACFQEFYNITGERLEMILYPDKQHEETAFKKILETKYAQPAIFSIEYALAVLLMNWGMRPWTMIGYSFGELTAATLSGVFTLCDAMKLICLRGQSMQEAPKGAMLSVPLPEKEIQALLPEQISLAVVNDSSCIVSGLEEEIFAFEEQLKQKKLLCMRLKGSIAAHSHVMAHAAKVFGEQAKHMSYQKPKIPFFSNLTGDWMTDKDAVNCEYWMKHMTEPVRFAEGIQKLSNYEDIIFIEIGPGQDLSVLVKRSLKIEKNQQACNMLRHAKQSMSDVQFLLGKIGMLWMHGTKIDWISFHLNRNPGKISLPTYPFEKESFWYETNKSPVPPVISSEGVKKPLRDWFYMPQWKKEILPFSSQGQGNNECVLIFMEETTFAKQLITEVTKVQDHCIIVQKGSHFNKHENNLYTIRPDSADDYQQLFDSLIKDDNHISRVIHLWGLAERDTKVETPEWTKQMQSECFYSLLYLGQVLKKRVIDQEVHITILSSLAYYIGGETVLYPEKALHLGPSMVISQESPLLHYRIIDIDKQQIGTWKEEKLLKLLQEEFLRDKGSILTVYRDNKRYIRDYVQTALPSQSMKGNIGHLKQNGVYILIGGLGFIGLNLAQTLAEKTQGKLILTSRSGLPPRKEWQLLIESHSQDDPIVKKIMKVKAIEEAGAQVIIAALDVGKEEDINEVIQLAERTFGMVNGVIYAAGVTGEQSFRMMEQTDKAFSEAHLQAKMNGVLLLEKVLRDRPLDFCILLSSLSPILGGLGFTAYTAVNQFIDTFVYQHNLNHPVPWTSLNFDGWEFEDGKNPDIPIAKNLQETLIHANEGRNVFEIILRLGHFDQIIVSATNLQERIDKYVDRLQLSGEKDTKEKLPLYDRPEISTEYMEPVTVLEKELSIYWQNFFKISQIGIDDDFFEMGGDSLKAINFISIIHKAFSVVIPLPEFFKIPTIREMAQYLSGAEKKTYQIIEKAPQKDFYPLSSAQKRLYLVQQFDKTSTGYNEFTAGRIVGKLNMEKLERTFMKLIKRHESLRTSFVVIDGVPVQKIEDNVEFHVEFFDLSDINDQLKSEQSQKEVINQFLKPFELEQAPLMRTGVMKVTENEYVLMLDMHHIISDGLSQDILISEFMDLYDGKELTSLELQYKDFSEWQNQMLASNELNKLGEYWIKRLEGAPVLQLPTDYKRPEVKSFTGAHYQFRISKEELTAFKRIIAKEDATLFMGILTIYQILLHKLTGQSDIVVGVPVAGRKQEELQKIIGIFVNMLPLRFYPKKEMTFIDLLRHVRQLVIEDFEHQDYQYENMVRDLKLKRDMSRNLIFDVVFALQNLNQPELEIEGIKLHDYKYETAVSRFDLLWIVTEEDGLSAVIEYNTDLFTKETIERLVNSLKEILAAIINDTHIKLEDIESLSSLQELDEVSLLELDDLKI</sequence>
<dbReference type="InterPro" id="IPR013968">
    <property type="entry name" value="PKS_KR"/>
</dbReference>
<dbReference type="InterPro" id="IPR018201">
    <property type="entry name" value="Ketoacyl_synth_AS"/>
</dbReference>
<dbReference type="Gene3D" id="3.30.70.3290">
    <property type="match status" value="1"/>
</dbReference>
<dbReference type="InterPro" id="IPR001242">
    <property type="entry name" value="Condensation_dom"/>
</dbReference>
<feature type="domain" description="Carrier" evidence="7">
    <location>
        <begin position="973"/>
        <end position="1048"/>
    </location>
</feature>
<evidence type="ECO:0000313" key="9">
    <source>
        <dbReference type="EMBL" id="MDZ5608984.1"/>
    </source>
</evidence>
<dbReference type="InterPro" id="IPR014031">
    <property type="entry name" value="Ketoacyl_synth_C"/>
</dbReference>
<dbReference type="SUPFAM" id="SSF53901">
    <property type="entry name" value="Thiolase-like"/>
    <property type="match status" value="1"/>
</dbReference>
<dbReference type="Pfam" id="PF00501">
    <property type="entry name" value="AMP-binding"/>
    <property type="match status" value="1"/>
</dbReference>
<accession>A0ABU5JZV7</accession>
<dbReference type="InterPro" id="IPR016039">
    <property type="entry name" value="Thiolase-like"/>
</dbReference>
<dbReference type="InterPro" id="IPR020841">
    <property type="entry name" value="PKS_Beta-ketoAc_synthase_dom"/>
</dbReference>
<dbReference type="Gene3D" id="3.40.366.10">
    <property type="entry name" value="Malonyl-Coenzyme A Acyl Carrier Protein, domain 2"/>
    <property type="match status" value="1"/>
</dbReference>
<evidence type="ECO:0000259" key="8">
    <source>
        <dbReference type="PROSITE" id="PS52004"/>
    </source>
</evidence>
<dbReference type="SUPFAM" id="SSF56801">
    <property type="entry name" value="Acetyl-CoA synthetase-like"/>
    <property type="match status" value="1"/>
</dbReference>
<name>A0ABU5JZV7_9BACI</name>
<dbReference type="Pfam" id="PF00550">
    <property type="entry name" value="PP-binding"/>
    <property type="match status" value="2"/>
</dbReference>
<dbReference type="PROSITE" id="PS52004">
    <property type="entry name" value="KS3_2"/>
    <property type="match status" value="1"/>
</dbReference>
<evidence type="ECO:0000256" key="5">
    <source>
        <dbReference type="ARBA" id="ARBA00022679"/>
    </source>
</evidence>
<feature type="domain" description="Ketosynthase family 3 (KS3)" evidence="8">
    <location>
        <begin position="1068"/>
        <end position="1492"/>
    </location>
</feature>
<dbReference type="Pfam" id="PF21394">
    <property type="entry name" value="Beta-ketacyl_N"/>
    <property type="match status" value="1"/>
</dbReference>
<dbReference type="Pfam" id="PF08659">
    <property type="entry name" value="KR"/>
    <property type="match status" value="1"/>
</dbReference>
<dbReference type="Pfam" id="PF16197">
    <property type="entry name" value="KAsynt_C_assoc"/>
    <property type="match status" value="1"/>
</dbReference>
<dbReference type="NCBIfam" id="TIGR01733">
    <property type="entry name" value="AA-adenyl-dom"/>
    <property type="match status" value="1"/>
</dbReference>
<dbReference type="SMART" id="SM00825">
    <property type="entry name" value="PKS_KS"/>
    <property type="match status" value="1"/>
</dbReference>
<dbReference type="Gene3D" id="1.10.1200.10">
    <property type="entry name" value="ACP-like"/>
    <property type="match status" value="2"/>
</dbReference>
<dbReference type="Gene3D" id="2.30.38.10">
    <property type="entry name" value="Luciferase, Domain 3"/>
    <property type="match status" value="1"/>
</dbReference>
<dbReference type="Gene3D" id="3.30.559.30">
    <property type="entry name" value="Nonribosomal peptide synthetase, condensation domain"/>
    <property type="match status" value="2"/>
</dbReference>
<keyword evidence="5" id="KW-0808">Transferase</keyword>
<feature type="domain" description="Carrier" evidence="7">
    <location>
        <begin position="2496"/>
        <end position="2571"/>
    </location>
</feature>
<keyword evidence="3" id="KW-0596">Phosphopantetheine</keyword>
<evidence type="ECO:0000256" key="6">
    <source>
        <dbReference type="ARBA" id="ARBA00029443"/>
    </source>
</evidence>
<dbReference type="InterPro" id="IPR025110">
    <property type="entry name" value="AMP-bd_C"/>
</dbReference>
<dbReference type="PANTHER" id="PTHR45527:SF1">
    <property type="entry name" value="FATTY ACID SYNTHASE"/>
    <property type="match status" value="1"/>
</dbReference>
<dbReference type="PANTHER" id="PTHR45527">
    <property type="entry name" value="NONRIBOSOMAL PEPTIDE SYNTHETASE"/>
    <property type="match status" value="1"/>
</dbReference>
<dbReference type="InterPro" id="IPR032821">
    <property type="entry name" value="PKS_assoc"/>
</dbReference>
<dbReference type="SUPFAM" id="SSF47336">
    <property type="entry name" value="ACP-like"/>
    <property type="match status" value="2"/>
</dbReference>
<dbReference type="CDD" id="cd00833">
    <property type="entry name" value="PKS"/>
    <property type="match status" value="1"/>
</dbReference>
<dbReference type="InterPro" id="IPR009081">
    <property type="entry name" value="PP-bd_ACP"/>
</dbReference>
<dbReference type="InterPro" id="IPR045851">
    <property type="entry name" value="AMP-bd_C_sf"/>
</dbReference>
<keyword evidence="4" id="KW-0597">Phosphoprotein</keyword>
<dbReference type="SUPFAM" id="SSF52777">
    <property type="entry name" value="CoA-dependent acyltransferases"/>
    <property type="match status" value="4"/>
</dbReference>
<dbReference type="EMBL" id="JAXOVW010000045">
    <property type="protein sequence ID" value="MDZ5608984.1"/>
    <property type="molecule type" value="Genomic_DNA"/>
</dbReference>
<dbReference type="SMART" id="SM00822">
    <property type="entry name" value="PKS_KR"/>
    <property type="match status" value="1"/>
</dbReference>
<dbReference type="Pfam" id="PF00109">
    <property type="entry name" value="ketoacyl-synt"/>
    <property type="match status" value="1"/>
</dbReference>
<dbReference type="CDD" id="cd08953">
    <property type="entry name" value="KR_2_SDR_x"/>
    <property type="match status" value="1"/>
</dbReference>
<proteinExistence type="inferred from homology"/>
<dbReference type="PROSITE" id="PS50075">
    <property type="entry name" value="CARRIER"/>
    <property type="match status" value="2"/>
</dbReference>
<comment type="similarity">
    <text evidence="6">In the C-terminal section; belongs to the NRP synthetase family.</text>
</comment>
<dbReference type="Gene3D" id="3.40.47.10">
    <property type="match status" value="1"/>
</dbReference>
<dbReference type="Gene3D" id="3.30.300.30">
    <property type="match status" value="1"/>
</dbReference>
<dbReference type="Gene3D" id="3.30.70.250">
    <property type="entry name" value="Malonyl-CoA ACP transacylase, ACP-binding"/>
    <property type="match status" value="1"/>
</dbReference>
<dbReference type="Pfam" id="PF13193">
    <property type="entry name" value="AMP-binding_C"/>
    <property type="match status" value="1"/>
</dbReference>
<dbReference type="InterPro" id="IPR020806">
    <property type="entry name" value="PKS_PP-bd"/>
</dbReference>
<dbReference type="InterPro" id="IPR010071">
    <property type="entry name" value="AA_adenyl_dom"/>
</dbReference>
<dbReference type="SUPFAM" id="SSF51735">
    <property type="entry name" value="NAD(P)-binding Rossmann-fold domains"/>
    <property type="match status" value="2"/>
</dbReference>
<dbReference type="InterPro" id="IPR057326">
    <property type="entry name" value="KR_dom"/>
</dbReference>
<dbReference type="InterPro" id="IPR023213">
    <property type="entry name" value="CAT-like_dom_sf"/>
</dbReference>
<reference evidence="10" key="1">
    <citation type="submission" date="2023-11" db="EMBL/GenBank/DDBJ databases">
        <title>Genome Sequence of Bacillus pseudomycoides stain BUPM19.</title>
        <authorList>
            <person name="Farhat A."/>
        </authorList>
    </citation>
    <scope>NUCLEOTIDE SEQUENCE [LARGE SCALE GENOMIC DNA]</scope>
    <source>
        <strain evidence="10">BUPM19</strain>
    </source>
</reference>
<dbReference type="RefSeq" id="WP_374218564.1">
    <property type="nucleotide sequence ID" value="NZ_JAXOVW010000045.1"/>
</dbReference>
<gene>
    <name evidence="9" type="ORF">U2I54_18405</name>
</gene>
<keyword evidence="10" id="KW-1185">Reference proteome</keyword>
<dbReference type="SMART" id="SM00827">
    <property type="entry name" value="PKS_AT"/>
    <property type="match status" value="1"/>
</dbReference>
<dbReference type="InterPro" id="IPR014043">
    <property type="entry name" value="Acyl_transferase_dom"/>
</dbReference>
<dbReference type="Pfam" id="PF00668">
    <property type="entry name" value="Condensation"/>
    <property type="match status" value="2"/>
</dbReference>
<dbReference type="SUPFAM" id="SSF52151">
    <property type="entry name" value="FabD/lysophospholipase-like"/>
    <property type="match status" value="1"/>
</dbReference>
<comment type="cofactor">
    <cofactor evidence="1">
        <name>pantetheine 4'-phosphate</name>
        <dbReference type="ChEBI" id="CHEBI:47942"/>
    </cofactor>
</comment>
<dbReference type="InterPro" id="IPR036736">
    <property type="entry name" value="ACP-like_sf"/>
</dbReference>
<dbReference type="InterPro" id="IPR014030">
    <property type="entry name" value="Ketoacyl_synth_N"/>
</dbReference>
<evidence type="ECO:0000256" key="4">
    <source>
        <dbReference type="ARBA" id="ARBA00022553"/>
    </source>
</evidence>
<dbReference type="Gene3D" id="3.30.559.10">
    <property type="entry name" value="Chloramphenicol acetyltransferase-like domain"/>
    <property type="match status" value="2"/>
</dbReference>
<dbReference type="InterPro" id="IPR001227">
    <property type="entry name" value="Ac_transferase_dom_sf"/>
</dbReference>
<dbReference type="CDD" id="cd19531">
    <property type="entry name" value="LCL_NRPS-like"/>
    <property type="match status" value="1"/>
</dbReference>
<organism evidence="9 10">
    <name type="scientific">Bacillus bingmayongensis</name>
    <dbReference type="NCBI Taxonomy" id="1150157"/>
    <lineage>
        <taxon>Bacteria</taxon>
        <taxon>Bacillati</taxon>
        <taxon>Bacillota</taxon>
        <taxon>Bacilli</taxon>
        <taxon>Bacillales</taxon>
        <taxon>Bacillaceae</taxon>
        <taxon>Bacillus</taxon>
    </lineage>
</organism>
<dbReference type="Pfam" id="PF00698">
    <property type="entry name" value="Acyl_transf_1"/>
    <property type="match status" value="1"/>
</dbReference>
<evidence type="ECO:0000256" key="3">
    <source>
        <dbReference type="ARBA" id="ARBA00022450"/>
    </source>
</evidence>
<dbReference type="InterPro" id="IPR036291">
    <property type="entry name" value="NAD(P)-bd_dom_sf"/>
</dbReference>
<protein>
    <submittedName>
        <fullName evidence="9">Amino acid adenylation domain-containing protein</fullName>
    </submittedName>
</protein>
<dbReference type="InterPro" id="IPR016035">
    <property type="entry name" value="Acyl_Trfase/lysoPLipase"/>
</dbReference>
<dbReference type="Gene3D" id="3.40.50.720">
    <property type="entry name" value="NAD(P)-binding Rossmann-like Domain"/>
    <property type="match status" value="1"/>
</dbReference>
<evidence type="ECO:0000256" key="1">
    <source>
        <dbReference type="ARBA" id="ARBA00001957"/>
    </source>
</evidence>
<evidence type="ECO:0000256" key="2">
    <source>
        <dbReference type="ARBA" id="ARBA00006432"/>
    </source>
</evidence>
<dbReference type="SMART" id="SM00823">
    <property type="entry name" value="PKS_PP"/>
    <property type="match status" value="2"/>
</dbReference>
<comment type="caution">
    <text evidence="9">The sequence shown here is derived from an EMBL/GenBank/DDBJ whole genome shotgun (WGS) entry which is preliminary data.</text>
</comment>
<dbReference type="Pfam" id="PF02801">
    <property type="entry name" value="Ketoacyl-synt_C"/>
    <property type="match status" value="1"/>
</dbReference>
<dbReference type="PROSITE" id="PS00606">
    <property type="entry name" value="KS3_1"/>
    <property type="match status" value="1"/>
</dbReference>
<dbReference type="Gene3D" id="3.40.50.980">
    <property type="match status" value="2"/>
</dbReference>
<comment type="similarity">
    <text evidence="2">Belongs to the ATP-dependent AMP-binding enzyme family.</text>
</comment>
<evidence type="ECO:0000313" key="10">
    <source>
        <dbReference type="Proteomes" id="UP001291930"/>
    </source>
</evidence>
<dbReference type="Proteomes" id="UP001291930">
    <property type="component" value="Unassembled WGS sequence"/>
</dbReference>
<dbReference type="InterPro" id="IPR000873">
    <property type="entry name" value="AMP-dep_synth/lig_dom"/>
</dbReference>
<dbReference type="InterPro" id="IPR049490">
    <property type="entry name" value="C883_1060-like_KR_N"/>
</dbReference>
<evidence type="ECO:0000259" key="7">
    <source>
        <dbReference type="PROSITE" id="PS50075"/>
    </source>
</evidence>